<proteinExistence type="predicted"/>
<dbReference type="AlphaFoldDB" id="A0A9D9ECS1"/>
<dbReference type="PANTHER" id="PTHR35810:SF1">
    <property type="entry name" value="CYTOPLASMIC PROTEIN"/>
    <property type="match status" value="1"/>
</dbReference>
<name>A0A9D9ECS1_9BACT</name>
<reference evidence="1" key="2">
    <citation type="journal article" date="2021" name="PeerJ">
        <title>Extensive microbial diversity within the chicken gut microbiome revealed by metagenomics and culture.</title>
        <authorList>
            <person name="Gilroy R."/>
            <person name="Ravi A."/>
            <person name="Getino M."/>
            <person name="Pursley I."/>
            <person name="Horton D.L."/>
            <person name="Alikhan N.F."/>
            <person name="Baker D."/>
            <person name="Gharbi K."/>
            <person name="Hall N."/>
            <person name="Watson M."/>
            <person name="Adriaenssens E.M."/>
            <person name="Foster-Nyarko E."/>
            <person name="Jarju S."/>
            <person name="Secka A."/>
            <person name="Antonio M."/>
            <person name="Oren A."/>
            <person name="Chaudhuri R.R."/>
            <person name="La Ragione R."/>
            <person name="Hildebrand F."/>
            <person name="Pallen M.J."/>
        </authorList>
    </citation>
    <scope>NUCLEOTIDE SEQUENCE</scope>
    <source>
        <strain evidence="1">D5-748</strain>
    </source>
</reference>
<protein>
    <submittedName>
        <fullName evidence="1">Transporter</fullName>
    </submittedName>
</protein>
<dbReference type="Proteomes" id="UP000823619">
    <property type="component" value="Unassembled WGS sequence"/>
</dbReference>
<organism evidence="1 2">
    <name type="scientific">Candidatus Cryptobacteroides merdavium</name>
    <dbReference type="NCBI Taxonomy" id="2840769"/>
    <lineage>
        <taxon>Bacteria</taxon>
        <taxon>Pseudomonadati</taxon>
        <taxon>Bacteroidota</taxon>
        <taxon>Bacteroidia</taxon>
        <taxon>Bacteroidales</taxon>
        <taxon>Candidatus Cryptobacteroides</taxon>
    </lineage>
</organism>
<evidence type="ECO:0000313" key="1">
    <source>
        <dbReference type="EMBL" id="MBO8444101.1"/>
    </source>
</evidence>
<dbReference type="PANTHER" id="PTHR35810">
    <property type="entry name" value="CYTOPLASMIC PROTEIN-RELATED"/>
    <property type="match status" value="1"/>
</dbReference>
<comment type="caution">
    <text evidence="1">The sequence shown here is derived from an EMBL/GenBank/DDBJ whole genome shotgun (WGS) entry which is preliminary data.</text>
</comment>
<accession>A0A9D9ECS1</accession>
<evidence type="ECO:0000313" key="2">
    <source>
        <dbReference type="Proteomes" id="UP000823619"/>
    </source>
</evidence>
<dbReference type="EMBL" id="JADIMO010000005">
    <property type="protein sequence ID" value="MBO8444101.1"/>
    <property type="molecule type" value="Genomic_DNA"/>
</dbReference>
<reference evidence="1" key="1">
    <citation type="submission" date="2020-10" db="EMBL/GenBank/DDBJ databases">
        <authorList>
            <person name="Gilroy R."/>
        </authorList>
    </citation>
    <scope>NUCLEOTIDE SEQUENCE</scope>
    <source>
        <strain evidence="1">D5-748</strain>
    </source>
</reference>
<sequence>MERGIIKIENGEIIIPDTPVWMTVGEMSDLFMVSAYGIRKALRQIFRSGIMDEHDAVRPFPYAEGCYAEAYNMEAVVAVTFRINAAACRRFRELMLRRFMEKSLDFYICIPAADCNHRTGYDAAQVWQERHKLS</sequence>
<gene>
    <name evidence="1" type="ORF">IAC23_00145</name>
</gene>